<organism evidence="7 8">
    <name type="scientific">Paenibacillus albidus</name>
    <dbReference type="NCBI Taxonomy" id="2041023"/>
    <lineage>
        <taxon>Bacteria</taxon>
        <taxon>Bacillati</taxon>
        <taxon>Bacillota</taxon>
        <taxon>Bacilli</taxon>
        <taxon>Bacillales</taxon>
        <taxon>Paenibacillaceae</taxon>
        <taxon>Paenibacillus</taxon>
    </lineage>
</organism>
<keyword evidence="8" id="KW-1185">Reference proteome</keyword>
<feature type="DNA-binding region" description="H-T-H motif" evidence="5">
    <location>
        <begin position="31"/>
        <end position="50"/>
    </location>
</feature>
<dbReference type="Proteomes" id="UP000637643">
    <property type="component" value="Unassembled WGS sequence"/>
</dbReference>
<dbReference type="InterPro" id="IPR036271">
    <property type="entry name" value="Tet_transcr_reg_TetR-rel_C_sf"/>
</dbReference>
<evidence type="ECO:0000256" key="2">
    <source>
        <dbReference type="ARBA" id="ARBA00023015"/>
    </source>
</evidence>
<evidence type="ECO:0000259" key="6">
    <source>
        <dbReference type="PROSITE" id="PS50977"/>
    </source>
</evidence>
<sequence length="196" mass="22439">MPKIVNHDDRRKQLAEAAWRIIRREGLEAVSVRNVAKEAGMSLGSLRHYFASQADLLVFSMKLVSERSYSRTLSFEETGDPRKDVELLISELMPLDEERRAEGEVWLAFVGNAVIDPEMQALKYEVHNRLHEAFRGMLEYLAAHHLLKEGLDLAVESKRLHALVDGLVVHNIIYPELMTPEEMVQQVTVHLDSLKK</sequence>
<dbReference type="Pfam" id="PF00440">
    <property type="entry name" value="TetR_N"/>
    <property type="match status" value="1"/>
</dbReference>
<keyword evidence="3 5" id="KW-0238">DNA-binding</keyword>
<dbReference type="PANTHER" id="PTHR30055">
    <property type="entry name" value="HTH-TYPE TRANSCRIPTIONAL REGULATOR RUTR"/>
    <property type="match status" value="1"/>
</dbReference>
<evidence type="ECO:0000256" key="5">
    <source>
        <dbReference type="PROSITE-ProRule" id="PRU00335"/>
    </source>
</evidence>
<reference evidence="7" key="1">
    <citation type="journal article" date="2014" name="Int. J. Syst. Evol. Microbiol.">
        <title>Complete genome sequence of Corynebacterium casei LMG S-19264T (=DSM 44701T), isolated from a smear-ripened cheese.</title>
        <authorList>
            <consortium name="US DOE Joint Genome Institute (JGI-PGF)"/>
            <person name="Walter F."/>
            <person name="Albersmeier A."/>
            <person name="Kalinowski J."/>
            <person name="Ruckert C."/>
        </authorList>
    </citation>
    <scope>NUCLEOTIDE SEQUENCE</scope>
    <source>
        <strain evidence="7">CGMCC 1.16134</strain>
    </source>
</reference>
<accession>A0A917FHV7</accession>
<dbReference type="AlphaFoldDB" id="A0A917FHV7"/>
<evidence type="ECO:0000313" key="7">
    <source>
        <dbReference type="EMBL" id="GGF84279.1"/>
    </source>
</evidence>
<reference evidence="7" key="2">
    <citation type="submission" date="2020-09" db="EMBL/GenBank/DDBJ databases">
        <authorList>
            <person name="Sun Q."/>
            <person name="Zhou Y."/>
        </authorList>
    </citation>
    <scope>NUCLEOTIDE SEQUENCE</scope>
    <source>
        <strain evidence="7">CGMCC 1.16134</strain>
    </source>
</reference>
<protein>
    <submittedName>
        <fullName evidence="7">HTH-type transcriptional regulator PksA</fullName>
    </submittedName>
</protein>
<proteinExistence type="predicted"/>
<evidence type="ECO:0000313" key="8">
    <source>
        <dbReference type="Proteomes" id="UP000637643"/>
    </source>
</evidence>
<dbReference type="EMBL" id="BMKR01000012">
    <property type="protein sequence ID" value="GGF84279.1"/>
    <property type="molecule type" value="Genomic_DNA"/>
</dbReference>
<dbReference type="PROSITE" id="PS50977">
    <property type="entry name" value="HTH_TETR_2"/>
    <property type="match status" value="1"/>
</dbReference>
<dbReference type="SUPFAM" id="SSF48498">
    <property type="entry name" value="Tetracyclin repressor-like, C-terminal domain"/>
    <property type="match status" value="1"/>
</dbReference>
<evidence type="ECO:0000256" key="4">
    <source>
        <dbReference type="ARBA" id="ARBA00023163"/>
    </source>
</evidence>
<keyword evidence="1" id="KW-0678">Repressor</keyword>
<dbReference type="InterPro" id="IPR001647">
    <property type="entry name" value="HTH_TetR"/>
</dbReference>
<gene>
    <name evidence="7" type="primary">pksA</name>
    <name evidence="7" type="ORF">GCM10010912_31870</name>
</gene>
<dbReference type="Gene3D" id="1.10.357.10">
    <property type="entry name" value="Tetracycline Repressor, domain 2"/>
    <property type="match status" value="1"/>
</dbReference>
<dbReference type="SUPFAM" id="SSF46689">
    <property type="entry name" value="Homeodomain-like"/>
    <property type="match status" value="1"/>
</dbReference>
<name>A0A917FHV7_9BACL</name>
<dbReference type="Pfam" id="PF13977">
    <property type="entry name" value="TetR_C_6"/>
    <property type="match status" value="1"/>
</dbReference>
<dbReference type="GO" id="GO:0003700">
    <property type="term" value="F:DNA-binding transcription factor activity"/>
    <property type="evidence" value="ECO:0007669"/>
    <property type="project" value="TreeGrafter"/>
</dbReference>
<keyword evidence="2" id="KW-0805">Transcription regulation</keyword>
<dbReference type="InterPro" id="IPR050109">
    <property type="entry name" value="HTH-type_TetR-like_transc_reg"/>
</dbReference>
<keyword evidence="4" id="KW-0804">Transcription</keyword>
<feature type="domain" description="HTH tetR-type" evidence="6">
    <location>
        <begin position="8"/>
        <end position="68"/>
    </location>
</feature>
<comment type="caution">
    <text evidence="7">The sequence shown here is derived from an EMBL/GenBank/DDBJ whole genome shotgun (WGS) entry which is preliminary data.</text>
</comment>
<dbReference type="InterPro" id="IPR039538">
    <property type="entry name" value="BetI_C"/>
</dbReference>
<evidence type="ECO:0000256" key="3">
    <source>
        <dbReference type="ARBA" id="ARBA00023125"/>
    </source>
</evidence>
<dbReference type="PANTHER" id="PTHR30055:SF226">
    <property type="entry name" value="HTH-TYPE TRANSCRIPTIONAL REGULATOR PKSA"/>
    <property type="match status" value="1"/>
</dbReference>
<dbReference type="InterPro" id="IPR009057">
    <property type="entry name" value="Homeodomain-like_sf"/>
</dbReference>
<dbReference type="GO" id="GO:0000976">
    <property type="term" value="F:transcription cis-regulatory region binding"/>
    <property type="evidence" value="ECO:0007669"/>
    <property type="project" value="TreeGrafter"/>
</dbReference>
<evidence type="ECO:0000256" key="1">
    <source>
        <dbReference type="ARBA" id="ARBA00022491"/>
    </source>
</evidence>